<evidence type="ECO:0000259" key="11">
    <source>
        <dbReference type="Pfam" id="PF02749"/>
    </source>
</evidence>
<evidence type="ECO:0000256" key="8">
    <source>
        <dbReference type="ARBA" id="ARBA00033102"/>
    </source>
</evidence>
<dbReference type="SUPFAM" id="SSF51690">
    <property type="entry name" value="Nicotinate/Quinolinate PRTase C-terminal domain-like"/>
    <property type="match status" value="1"/>
</dbReference>
<feature type="domain" description="Quinolinate phosphoribosyl transferase C-terminal" evidence="10">
    <location>
        <begin position="115"/>
        <end position="277"/>
    </location>
</feature>
<reference evidence="12" key="2">
    <citation type="submission" date="2024-05" db="EMBL/GenBank/DDBJ databases">
        <title>Rhodohalobacter halophilus gen. nov., sp. nov., a moderately halophilic member of the family Balneolaceae.</title>
        <authorList>
            <person name="Xia J."/>
        </authorList>
    </citation>
    <scope>NUCLEOTIDE SEQUENCE</scope>
    <source>
        <strain evidence="12">WB101</strain>
    </source>
</reference>
<keyword evidence="7 9" id="KW-0808">Transferase</keyword>
<reference evidence="12" key="1">
    <citation type="submission" date="2022-01" db="EMBL/GenBank/DDBJ databases">
        <authorList>
            <person name="Wang Y."/>
        </authorList>
    </citation>
    <scope>NUCLEOTIDE SEQUENCE</scope>
    <source>
        <strain evidence="12">WB101</strain>
    </source>
</reference>
<sequence length="284" mass="30924">MIFSEVSDKEWLDDLIDVALAEDIGGGDVTTDAIIEDQVKAKAVWIAKQDGVVAGLDAAKFVFQKLDEVIDWNPLFENGDPVKNGDTIVEFTGNCRAVLTAERTALNISQRMSGIATQTSELVCLLDGFSTKILDTRKTVPGLRKLDKMAVKAGGGTNHRMGLYDLAMIKDNHIQAAGSIEKAVNRVRSANPDIRIEVETTNIDQVREALDGGADIIMLDNMSIKQMRDAVEFIGDRAQTEASGNITQKSIRNVAETGVNFISVGALTHSVKAFDISQRILEIF</sequence>
<evidence type="ECO:0000256" key="2">
    <source>
        <dbReference type="ARBA" id="ARBA00004893"/>
    </source>
</evidence>
<dbReference type="Proteomes" id="UP001165366">
    <property type="component" value="Unassembled WGS sequence"/>
</dbReference>
<dbReference type="PANTHER" id="PTHR32179:SF3">
    <property type="entry name" value="NICOTINATE-NUCLEOTIDE PYROPHOSPHORYLASE [CARBOXYLATING]"/>
    <property type="match status" value="1"/>
</dbReference>
<dbReference type="Pfam" id="PF02749">
    <property type="entry name" value="QRPTase_N"/>
    <property type="match status" value="1"/>
</dbReference>
<keyword evidence="13" id="KW-1185">Reference proteome</keyword>
<protein>
    <recommendedName>
        <fullName evidence="4">nicotinate-nucleotide diphosphorylase (carboxylating)</fullName>
        <ecNumber evidence="4">2.4.2.19</ecNumber>
    </recommendedName>
    <alternativeName>
        <fullName evidence="8">Quinolinate phosphoribosyltransferase [decarboxylating]</fullName>
    </alternativeName>
</protein>
<accession>A0ABS9KC23</accession>
<evidence type="ECO:0000256" key="6">
    <source>
        <dbReference type="ARBA" id="ARBA00022676"/>
    </source>
</evidence>
<dbReference type="CDD" id="cd01572">
    <property type="entry name" value="QPRTase"/>
    <property type="match status" value="1"/>
</dbReference>
<name>A0ABS9KC23_9BACT</name>
<dbReference type="PANTHER" id="PTHR32179">
    <property type="entry name" value="NICOTINATE-NUCLEOTIDE PYROPHOSPHORYLASE [CARBOXYLATING]"/>
    <property type="match status" value="1"/>
</dbReference>
<dbReference type="InterPro" id="IPR004393">
    <property type="entry name" value="NadC"/>
</dbReference>
<evidence type="ECO:0000256" key="7">
    <source>
        <dbReference type="ARBA" id="ARBA00022679"/>
    </source>
</evidence>
<dbReference type="Pfam" id="PF01729">
    <property type="entry name" value="QRPTase_C"/>
    <property type="match status" value="1"/>
</dbReference>
<dbReference type="EMBL" id="JAKLWS010000007">
    <property type="protein sequence ID" value="MCG2588382.1"/>
    <property type="molecule type" value="Genomic_DNA"/>
</dbReference>
<evidence type="ECO:0000313" key="13">
    <source>
        <dbReference type="Proteomes" id="UP001165366"/>
    </source>
</evidence>
<dbReference type="InterPro" id="IPR037128">
    <property type="entry name" value="Quinolinate_PRibosylTase_N_sf"/>
</dbReference>
<comment type="similarity">
    <text evidence="3 9">Belongs to the NadC/ModD family.</text>
</comment>
<feature type="domain" description="Quinolinate phosphoribosyl transferase N-terminal" evidence="11">
    <location>
        <begin position="28"/>
        <end position="113"/>
    </location>
</feature>
<dbReference type="Gene3D" id="3.20.20.70">
    <property type="entry name" value="Aldolase class I"/>
    <property type="match status" value="1"/>
</dbReference>
<evidence type="ECO:0000256" key="4">
    <source>
        <dbReference type="ARBA" id="ARBA00011944"/>
    </source>
</evidence>
<organism evidence="12 13">
    <name type="scientific">Rhodohalobacter sulfatireducens</name>
    <dbReference type="NCBI Taxonomy" id="2911366"/>
    <lineage>
        <taxon>Bacteria</taxon>
        <taxon>Pseudomonadati</taxon>
        <taxon>Balneolota</taxon>
        <taxon>Balneolia</taxon>
        <taxon>Balneolales</taxon>
        <taxon>Balneolaceae</taxon>
        <taxon>Rhodohalobacter</taxon>
    </lineage>
</organism>
<dbReference type="InterPro" id="IPR027277">
    <property type="entry name" value="NadC/ModD"/>
</dbReference>
<comment type="function">
    <text evidence="1">Involved in the catabolism of quinolinic acid (QA).</text>
</comment>
<dbReference type="Gene3D" id="3.90.1170.20">
    <property type="entry name" value="Quinolinate phosphoribosyl transferase, N-terminal domain"/>
    <property type="match status" value="1"/>
</dbReference>
<dbReference type="InterPro" id="IPR002638">
    <property type="entry name" value="Quinolinate_PRibosylTrfase_C"/>
</dbReference>
<evidence type="ECO:0000256" key="1">
    <source>
        <dbReference type="ARBA" id="ARBA00003237"/>
    </source>
</evidence>
<proteinExistence type="inferred from homology"/>
<evidence type="ECO:0000256" key="9">
    <source>
        <dbReference type="PIRNR" id="PIRNR006250"/>
    </source>
</evidence>
<comment type="pathway">
    <text evidence="2">Cofactor biosynthesis; NAD(+) biosynthesis; nicotinate D-ribonucleotide from quinolinate: step 1/1.</text>
</comment>
<dbReference type="InterPro" id="IPR022412">
    <property type="entry name" value="Quinolinate_PRibosylTrfase_N"/>
</dbReference>
<evidence type="ECO:0000256" key="3">
    <source>
        <dbReference type="ARBA" id="ARBA00009400"/>
    </source>
</evidence>
<keyword evidence="6 9" id="KW-0328">Glycosyltransferase</keyword>
<evidence type="ECO:0000259" key="10">
    <source>
        <dbReference type="Pfam" id="PF01729"/>
    </source>
</evidence>
<dbReference type="GO" id="GO:0004514">
    <property type="term" value="F:nicotinate-nucleotide diphosphorylase (carboxylating) activity"/>
    <property type="evidence" value="ECO:0007669"/>
    <property type="project" value="UniProtKB-EC"/>
</dbReference>
<evidence type="ECO:0000256" key="5">
    <source>
        <dbReference type="ARBA" id="ARBA00022642"/>
    </source>
</evidence>
<dbReference type="InterPro" id="IPR036068">
    <property type="entry name" value="Nicotinate_pribotase-like_C"/>
</dbReference>
<comment type="caution">
    <text evidence="12">The sequence shown here is derived from an EMBL/GenBank/DDBJ whole genome shotgun (WGS) entry which is preliminary data.</text>
</comment>
<dbReference type="SUPFAM" id="SSF54675">
    <property type="entry name" value="Nicotinate/Quinolinate PRTase N-terminal domain-like"/>
    <property type="match status" value="1"/>
</dbReference>
<dbReference type="InterPro" id="IPR013785">
    <property type="entry name" value="Aldolase_TIM"/>
</dbReference>
<dbReference type="NCBIfam" id="TIGR00078">
    <property type="entry name" value="nadC"/>
    <property type="match status" value="1"/>
</dbReference>
<evidence type="ECO:0000313" key="12">
    <source>
        <dbReference type="EMBL" id="MCG2588382.1"/>
    </source>
</evidence>
<keyword evidence="5" id="KW-0662">Pyridine nucleotide biosynthesis</keyword>
<dbReference type="EC" id="2.4.2.19" evidence="4"/>
<gene>
    <name evidence="12" type="primary">nadC</name>
    <name evidence="12" type="ORF">L6773_07400</name>
</gene>
<dbReference type="RefSeq" id="WP_237853224.1">
    <property type="nucleotide sequence ID" value="NZ_JAKLWS010000007.1"/>
</dbReference>
<dbReference type="PIRSF" id="PIRSF006250">
    <property type="entry name" value="NadC_ModD"/>
    <property type="match status" value="1"/>
</dbReference>